<name>A0ABQ9BQB4_9ROSI</name>
<protein>
    <submittedName>
        <fullName evidence="1">Uncharacterized protein</fullName>
    </submittedName>
</protein>
<organism evidence="1 2">
    <name type="scientific">Salix suchowensis</name>
    <dbReference type="NCBI Taxonomy" id="1278906"/>
    <lineage>
        <taxon>Eukaryota</taxon>
        <taxon>Viridiplantae</taxon>
        <taxon>Streptophyta</taxon>
        <taxon>Embryophyta</taxon>
        <taxon>Tracheophyta</taxon>
        <taxon>Spermatophyta</taxon>
        <taxon>Magnoliopsida</taxon>
        <taxon>eudicotyledons</taxon>
        <taxon>Gunneridae</taxon>
        <taxon>Pentapetalae</taxon>
        <taxon>rosids</taxon>
        <taxon>fabids</taxon>
        <taxon>Malpighiales</taxon>
        <taxon>Salicaceae</taxon>
        <taxon>Saliceae</taxon>
        <taxon>Salix</taxon>
    </lineage>
</organism>
<proteinExistence type="predicted"/>
<sequence length="52" mass="6227">MTFQTRFEECQCELQRLLQKCRLRLPTMITNSAISRRKEIFLNGDDDHAIQK</sequence>
<evidence type="ECO:0000313" key="1">
    <source>
        <dbReference type="EMBL" id="KAJ6389324.1"/>
    </source>
</evidence>
<gene>
    <name evidence="1" type="ORF">OIU77_027626</name>
</gene>
<accession>A0ABQ9BQB4</accession>
<dbReference type="Proteomes" id="UP001141253">
    <property type="component" value="Chromosome 3"/>
</dbReference>
<evidence type="ECO:0000313" key="2">
    <source>
        <dbReference type="Proteomes" id="UP001141253"/>
    </source>
</evidence>
<dbReference type="EMBL" id="JAPFFI010000007">
    <property type="protein sequence ID" value="KAJ6389324.1"/>
    <property type="molecule type" value="Genomic_DNA"/>
</dbReference>
<comment type="caution">
    <text evidence="1">The sequence shown here is derived from an EMBL/GenBank/DDBJ whole genome shotgun (WGS) entry which is preliminary data.</text>
</comment>
<reference evidence="1" key="1">
    <citation type="submission" date="2022-10" db="EMBL/GenBank/DDBJ databases">
        <authorList>
            <person name="Hyden B.L."/>
            <person name="Feng K."/>
            <person name="Yates T."/>
            <person name="Jawdy S."/>
            <person name="Smart L.B."/>
            <person name="Muchero W."/>
        </authorList>
    </citation>
    <scope>NUCLEOTIDE SEQUENCE</scope>
    <source>
        <tissue evidence="1">Shoot tip</tissue>
    </source>
</reference>
<keyword evidence="2" id="KW-1185">Reference proteome</keyword>
<reference evidence="1" key="2">
    <citation type="journal article" date="2023" name="Int. J. Mol. Sci.">
        <title>De Novo Assembly and Annotation of 11 Diverse Shrub Willow (Salix) Genomes Reveals Novel Gene Organization in Sex-Linked Regions.</title>
        <authorList>
            <person name="Hyden B."/>
            <person name="Feng K."/>
            <person name="Yates T.B."/>
            <person name="Jawdy S."/>
            <person name="Cereghino C."/>
            <person name="Smart L.B."/>
            <person name="Muchero W."/>
        </authorList>
    </citation>
    <scope>NUCLEOTIDE SEQUENCE</scope>
    <source>
        <tissue evidence="1">Shoot tip</tissue>
    </source>
</reference>